<dbReference type="Proteomes" id="UP001642540">
    <property type="component" value="Unassembled WGS sequence"/>
</dbReference>
<proteinExistence type="predicted"/>
<keyword evidence="1" id="KW-0732">Signal</keyword>
<dbReference type="EMBL" id="CAXLJM020000156">
    <property type="protein sequence ID" value="CAL8143374.1"/>
    <property type="molecule type" value="Genomic_DNA"/>
</dbReference>
<feature type="signal peptide" evidence="1">
    <location>
        <begin position="1"/>
        <end position="17"/>
    </location>
</feature>
<protein>
    <submittedName>
        <fullName evidence="2">Uncharacterized protein</fullName>
    </submittedName>
</protein>
<gene>
    <name evidence="2" type="ORF">ODALV1_LOCUS29509</name>
</gene>
<comment type="caution">
    <text evidence="2">The sequence shown here is derived from an EMBL/GenBank/DDBJ whole genome shotgun (WGS) entry which is preliminary data.</text>
</comment>
<reference evidence="2 3" key="1">
    <citation type="submission" date="2024-08" db="EMBL/GenBank/DDBJ databases">
        <authorList>
            <person name="Cucini C."/>
            <person name="Frati F."/>
        </authorList>
    </citation>
    <scope>NUCLEOTIDE SEQUENCE [LARGE SCALE GENOMIC DNA]</scope>
</reference>
<accession>A0ABP1S3Y2</accession>
<sequence>MKLTILILFTFAVSALASPTRNTTTKVTDLKSLSTTEKLCLLILSSLDIEPKLQGDISFKSLFKADGDEYHNVDSFFVDVRAIMVQSIKLTEDAPLPAYDFYTYLDFCDGFGNCYNLSYTLNTGITQLKGQKRITSVNEVTPTHFKNTFTVPLFQMHADDFLFEIANHLSGHNFRYRNWRVTFNNMRLVTQFDYEFVPELGIQIRNLEINFFILSARSSISYNWHEYPDGTLIPLLPVYSDIGLYLNEEWTEYKEEYQNATEFRINCFLSGFRSNPKICTPTSDVGFMPEHYYLFNVIELFGTMGLASLDRK</sequence>
<name>A0ABP1S3Y2_9HEXA</name>
<keyword evidence="3" id="KW-1185">Reference proteome</keyword>
<evidence type="ECO:0000313" key="2">
    <source>
        <dbReference type="EMBL" id="CAL8143374.1"/>
    </source>
</evidence>
<evidence type="ECO:0000256" key="1">
    <source>
        <dbReference type="SAM" id="SignalP"/>
    </source>
</evidence>
<organism evidence="2 3">
    <name type="scientific">Orchesella dallaii</name>
    <dbReference type="NCBI Taxonomy" id="48710"/>
    <lineage>
        <taxon>Eukaryota</taxon>
        <taxon>Metazoa</taxon>
        <taxon>Ecdysozoa</taxon>
        <taxon>Arthropoda</taxon>
        <taxon>Hexapoda</taxon>
        <taxon>Collembola</taxon>
        <taxon>Entomobryomorpha</taxon>
        <taxon>Entomobryoidea</taxon>
        <taxon>Orchesellidae</taxon>
        <taxon>Orchesellinae</taxon>
        <taxon>Orchesella</taxon>
    </lineage>
</organism>
<evidence type="ECO:0000313" key="3">
    <source>
        <dbReference type="Proteomes" id="UP001642540"/>
    </source>
</evidence>
<feature type="chain" id="PRO_5046181698" evidence="1">
    <location>
        <begin position="18"/>
        <end position="312"/>
    </location>
</feature>